<dbReference type="EMBL" id="BAAFZP010000001">
    <property type="protein sequence ID" value="GAB1583040.1"/>
    <property type="molecule type" value="Genomic_DNA"/>
</dbReference>
<proteinExistence type="predicted"/>
<dbReference type="GO" id="GO:0016787">
    <property type="term" value="F:hydrolase activity"/>
    <property type="evidence" value="ECO:0007669"/>
    <property type="project" value="UniProtKB-KW"/>
</dbReference>
<comment type="caution">
    <text evidence="2">The sequence shown here is derived from an EMBL/GenBank/DDBJ whole genome shotgun (WGS) entry which is preliminary data.</text>
</comment>
<dbReference type="InterPro" id="IPR022742">
    <property type="entry name" value="Hydrolase_4"/>
</dbReference>
<sequence>MGDRVNPGRRSQGRMADLLFETDTNQIPVGTRSGMLEMRDGKKLRYAVTQAAGRPLQGTVLLLHGRNECIEKYFETIADLAGRGFTTVCFDWRGQGGSSRMVRDAMRGHVDRFDDYVSDLDQLFRDLVLPDCPPPFYILAHSAGGLVSLLAAPMLANRVRRMVLVAPLLGLPRSPAAIRCIRFVTRTLSLVGLGRRYAVNGRYQAGGRPFAGNLLTSDPARYMRNAEILRNQPQLGLGGPTVRWVSAALRAIDRVHDPDFIAGITIPTLIVAAGADSVVSTPAIERFATRFRNGVLLTIDGARHEILQEADFYREQLLAAFDAFIPGSQEPALTAAIEPAESVQL</sequence>
<dbReference type="InterPro" id="IPR029058">
    <property type="entry name" value="AB_hydrolase_fold"/>
</dbReference>
<name>A0ABQ0H296_9HYPH</name>
<keyword evidence="2" id="KW-0378">Hydrolase</keyword>
<keyword evidence="3" id="KW-1185">Reference proteome</keyword>
<feature type="domain" description="Serine aminopeptidase S33" evidence="1">
    <location>
        <begin position="57"/>
        <end position="311"/>
    </location>
</feature>
<dbReference type="SUPFAM" id="SSF53474">
    <property type="entry name" value="alpha/beta-Hydrolases"/>
    <property type="match status" value="1"/>
</dbReference>
<evidence type="ECO:0000259" key="1">
    <source>
        <dbReference type="Pfam" id="PF12146"/>
    </source>
</evidence>
<dbReference type="Pfam" id="PF12146">
    <property type="entry name" value="Hydrolase_4"/>
    <property type="match status" value="1"/>
</dbReference>
<dbReference type="Gene3D" id="3.40.50.1820">
    <property type="entry name" value="alpha/beta hydrolase"/>
    <property type="match status" value="1"/>
</dbReference>
<organism evidence="2 3">
    <name type="scientific">Phyllobacterium phragmitis</name>
    <dbReference type="NCBI Taxonomy" id="2670329"/>
    <lineage>
        <taxon>Bacteria</taxon>
        <taxon>Pseudomonadati</taxon>
        <taxon>Pseudomonadota</taxon>
        <taxon>Alphaproteobacteria</taxon>
        <taxon>Hyphomicrobiales</taxon>
        <taxon>Phyllobacteriaceae</taxon>
        <taxon>Phyllobacterium</taxon>
    </lineage>
</organism>
<reference evidence="2 3" key="1">
    <citation type="submission" date="2024-10" db="EMBL/GenBank/DDBJ databases">
        <title>Isolation, draft genome sequencing and identification of Phyllobacterium sp. NSA23, isolated from leaf soil.</title>
        <authorList>
            <person name="Akita H."/>
        </authorList>
    </citation>
    <scope>NUCLEOTIDE SEQUENCE [LARGE SCALE GENOMIC DNA]</scope>
    <source>
        <strain evidence="2 3">NSA23</strain>
    </source>
</reference>
<accession>A0ABQ0H296</accession>
<evidence type="ECO:0000313" key="2">
    <source>
        <dbReference type="EMBL" id="GAB1583040.1"/>
    </source>
</evidence>
<dbReference type="PANTHER" id="PTHR11614">
    <property type="entry name" value="PHOSPHOLIPASE-RELATED"/>
    <property type="match status" value="1"/>
</dbReference>
<dbReference type="Proteomes" id="UP001628091">
    <property type="component" value="Unassembled WGS sequence"/>
</dbReference>
<evidence type="ECO:0000313" key="3">
    <source>
        <dbReference type="Proteomes" id="UP001628091"/>
    </source>
</evidence>
<dbReference type="InterPro" id="IPR051044">
    <property type="entry name" value="MAG_DAG_Lipase"/>
</dbReference>
<protein>
    <submittedName>
        <fullName evidence="2">Alpha/beta hydrolase</fullName>
    </submittedName>
</protein>
<gene>
    <name evidence="2" type="ORF">PPNSA23_29830</name>
</gene>